<comment type="caution">
    <text evidence="7">The sequence shown here is derived from an EMBL/GenBank/DDBJ whole genome shotgun (WGS) entry which is preliminary data.</text>
</comment>
<dbReference type="GO" id="GO:0016020">
    <property type="term" value="C:membrane"/>
    <property type="evidence" value="ECO:0007669"/>
    <property type="project" value="UniProtKB-SubCell"/>
</dbReference>
<dbReference type="EMBL" id="PUHQ01000064">
    <property type="protein sequence ID" value="KAG0658586.1"/>
    <property type="molecule type" value="Genomic_DNA"/>
</dbReference>
<evidence type="ECO:0000256" key="3">
    <source>
        <dbReference type="ARBA" id="ARBA00022989"/>
    </source>
</evidence>
<dbReference type="PANTHER" id="PTHR15549">
    <property type="entry name" value="PAIRED IMMUNOGLOBULIN-LIKE TYPE 2 RECEPTOR"/>
    <property type="match status" value="1"/>
</dbReference>
<evidence type="ECO:0000256" key="1">
    <source>
        <dbReference type="ARBA" id="ARBA00004167"/>
    </source>
</evidence>
<dbReference type="AlphaFoldDB" id="A0A9P7B4C4"/>
<evidence type="ECO:0000256" key="2">
    <source>
        <dbReference type="ARBA" id="ARBA00022692"/>
    </source>
</evidence>
<name>A0A9P7B4C4_RHOMI</name>
<evidence type="ECO:0000313" key="7">
    <source>
        <dbReference type="EMBL" id="KAG0658586.1"/>
    </source>
</evidence>
<feature type="region of interest" description="Disordered" evidence="5">
    <location>
        <begin position="1"/>
        <end position="111"/>
    </location>
</feature>
<keyword evidence="3 6" id="KW-1133">Transmembrane helix</keyword>
<evidence type="ECO:0000256" key="4">
    <source>
        <dbReference type="ARBA" id="ARBA00023136"/>
    </source>
</evidence>
<gene>
    <name evidence="7" type="ORF">C6P46_005706</name>
</gene>
<dbReference type="OrthoDB" id="2529615at2759"/>
<feature type="region of interest" description="Disordered" evidence="5">
    <location>
        <begin position="392"/>
        <end position="455"/>
    </location>
</feature>
<evidence type="ECO:0000256" key="6">
    <source>
        <dbReference type="SAM" id="Phobius"/>
    </source>
</evidence>
<protein>
    <submittedName>
        <fullName evidence="7">Uncharacterized protein</fullName>
    </submittedName>
</protein>
<organism evidence="7 8">
    <name type="scientific">Rhodotorula mucilaginosa</name>
    <name type="common">Yeast</name>
    <name type="synonym">Rhodotorula rubra</name>
    <dbReference type="NCBI Taxonomy" id="5537"/>
    <lineage>
        <taxon>Eukaryota</taxon>
        <taxon>Fungi</taxon>
        <taxon>Dikarya</taxon>
        <taxon>Basidiomycota</taxon>
        <taxon>Pucciniomycotina</taxon>
        <taxon>Microbotryomycetes</taxon>
        <taxon>Sporidiobolales</taxon>
        <taxon>Sporidiobolaceae</taxon>
        <taxon>Rhodotorula</taxon>
    </lineage>
</organism>
<sequence>MPTTTTTTQAAQTTTTTQSPAQPTTTPAQSSSSPAQSPTTTSSPPAQQTTTAQPTTTTSQPAQDQTTTTSPATATTTSEASASDPTTTTTDGTTTTPSASPSASNASNAAAADSSRSSASSASAAASSASGSTSLVTLTYTSTFTNADGSIGTSTGTLTSASVVPIQNNSGSSNTAKTWGIVGGVVGGVAVITALVFLIYRMTQRRFLSLDGDDIDDIKWPDLLPDGQEISSTTSTLMPLSTHRTNGAGVGDDGMTEYGGGGGDIGFGGGSGGGSGDGVGGGGVYAPLTADGRRSSSATLLSQRTYPDPYAPATSYADHSRQASYEHLAMADGGAEAFARGYDPFVGRTGPLSMSPPPPLPPLPQQQGMVYPPSPPQYQLLLQHFAGAPAAIPRGAPGAAGAARIASPPPSRPQSQSPPTDTRHGDFYKLPSIRRTESPLAVPGLGIVDPEKGPL</sequence>
<feature type="region of interest" description="Disordered" evidence="5">
    <location>
        <begin position="296"/>
        <end position="315"/>
    </location>
</feature>
<comment type="subcellular location">
    <subcellularLocation>
        <location evidence="1">Membrane</location>
        <topology evidence="1">Single-pass membrane protein</topology>
    </subcellularLocation>
</comment>
<evidence type="ECO:0000256" key="5">
    <source>
        <dbReference type="SAM" id="MobiDB-lite"/>
    </source>
</evidence>
<dbReference type="Proteomes" id="UP000777482">
    <property type="component" value="Unassembled WGS sequence"/>
</dbReference>
<evidence type="ECO:0000313" key="8">
    <source>
        <dbReference type="Proteomes" id="UP000777482"/>
    </source>
</evidence>
<dbReference type="InterPro" id="IPR051694">
    <property type="entry name" value="Immunoregulatory_rcpt-like"/>
</dbReference>
<keyword evidence="2 6" id="KW-0812">Transmembrane</keyword>
<feature type="compositionally biased region" description="Polar residues" evidence="5">
    <location>
        <begin position="296"/>
        <end position="305"/>
    </location>
</feature>
<keyword evidence="4 6" id="KW-0472">Membrane</keyword>
<feature type="transmembrane region" description="Helical" evidence="6">
    <location>
        <begin position="179"/>
        <end position="200"/>
    </location>
</feature>
<feature type="compositionally biased region" description="Low complexity" evidence="5">
    <location>
        <begin position="392"/>
        <end position="406"/>
    </location>
</feature>
<accession>A0A9P7B4C4</accession>
<dbReference type="GO" id="GO:0071944">
    <property type="term" value="C:cell periphery"/>
    <property type="evidence" value="ECO:0007669"/>
    <property type="project" value="UniProtKB-ARBA"/>
</dbReference>
<proteinExistence type="predicted"/>
<reference evidence="7 8" key="1">
    <citation type="submission" date="2020-11" db="EMBL/GenBank/DDBJ databases">
        <title>Kefir isolates.</title>
        <authorList>
            <person name="Marcisauskas S."/>
            <person name="Kim Y."/>
            <person name="Blasche S."/>
        </authorList>
    </citation>
    <scope>NUCLEOTIDE SEQUENCE [LARGE SCALE GENOMIC DNA]</scope>
    <source>
        <strain evidence="7 8">KR</strain>
    </source>
</reference>
<keyword evidence="8" id="KW-1185">Reference proteome</keyword>